<dbReference type="SUPFAM" id="SSF46785">
    <property type="entry name" value="Winged helix' DNA-binding domain"/>
    <property type="match status" value="1"/>
</dbReference>
<dbReference type="GO" id="GO:0000339">
    <property type="term" value="F:RNA cap binding"/>
    <property type="evidence" value="ECO:0007669"/>
    <property type="project" value="InterPro"/>
</dbReference>
<dbReference type="InterPro" id="IPR036388">
    <property type="entry name" value="WH-like_DNA-bd_sf"/>
</dbReference>
<feature type="region of interest" description="Disordered" evidence="3">
    <location>
        <begin position="935"/>
        <end position="958"/>
    </location>
</feature>
<feature type="compositionally biased region" description="Basic and acidic residues" evidence="3">
    <location>
        <begin position="1428"/>
        <end position="1442"/>
    </location>
</feature>
<organism evidence="5 6">
    <name type="scientific">Pieris brassicae</name>
    <name type="common">White butterfly</name>
    <name type="synonym">Large white butterfly</name>
    <dbReference type="NCBI Taxonomy" id="7116"/>
    <lineage>
        <taxon>Eukaryota</taxon>
        <taxon>Metazoa</taxon>
        <taxon>Ecdysozoa</taxon>
        <taxon>Arthropoda</taxon>
        <taxon>Hexapoda</taxon>
        <taxon>Insecta</taxon>
        <taxon>Pterygota</taxon>
        <taxon>Neoptera</taxon>
        <taxon>Endopterygota</taxon>
        <taxon>Lepidoptera</taxon>
        <taxon>Glossata</taxon>
        <taxon>Ditrysia</taxon>
        <taxon>Papilionoidea</taxon>
        <taxon>Pieridae</taxon>
        <taxon>Pierinae</taxon>
        <taxon>Pieris</taxon>
    </lineage>
</organism>
<dbReference type="InterPro" id="IPR006630">
    <property type="entry name" value="La_HTH"/>
</dbReference>
<dbReference type="GO" id="GO:0045727">
    <property type="term" value="P:positive regulation of translation"/>
    <property type="evidence" value="ECO:0007669"/>
    <property type="project" value="TreeGrafter"/>
</dbReference>
<feature type="compositionally biased region" description="Basic and acidic residues" evidence="3">
    <location>
        <begin position="852"/>
        <end position="862"/>
    </location>
</feature>
<dbReference type="InterPro" id="IPR045180">
    <property type="entry name" value="La_dom_prot"/>
</dbReference>
<dbReference type="Proteomes" id="UP001152562">
    <property type="component" value="Unassembled WGS sequence"/>
</dbReference>
<evidence type="ECO:0000256" key="3">
    <source>
        <dbReference type="SAM" id="MobiDB-lite"/>
    </source>
</evidence>
<dbReference type="Gene3D" id="1.10.10.10">
    <property type="entry name" value="Winged helix-like DNA-binding domain superfamily/Winged helix DNA-binding domain"/>
    <property type="match status" value="1"/>
</dbReference>
<gene>
    <name evidence="5" type="ORF">PIBRA_LOCUS9476</name>
</gene>
<dbReference type="Pfam" id="PF05383">
    <property type="entry name" value="La"/>
    <property type="match status" value="1"/>
</dbReference>
<feature type="region of interest" description="Disordered" evidence="3">
    <location>
        <begin position="763"/>
        <end position="903"/>
    </location>
</feature>
<feature type="domain" description="HTH La-type RNA-binding" evidence="4">
    <location>
        <begin position="664"/>
        <end position="754"/>
    </location>
</feature>
<feature type="region of interest" description="Disordered" evidence="3">
    <location>
        <begin position="1484"/>
        <end position="1508"/>
    </location>
</feature>
<reference evidence="5" key="1">
    <citation type="submission" date="2022-05" db="EMBL/GenBank/DDBJ databases">
        <authorList>
            <person name="Okamura Y."/>
        </authorList>
    </citation>
    <scope>NUCLEOTIDE SEQUENCE</scope>
</reference>
<evidence type="ECO:0000313" key="5">
    <source>
        <dbReference type="EMBL" id="CAH4033155.1"/>
    </source>
</evidence>
<feature type="compositionally biased region" description="Acidic residues" evidence="3">
    <location>
        <begin position="1043"/>
        <end position="1052"/>
    </location>
</feature>
<feature type="compositionally biased region" description="Basic and acidic residues" evidence="3">
    <location>
        <begin position="1003"/>
        <end position="1012"/>
    </location>
</feature>
<dbReference type="PROSITE" id="PS50961">
    <property type="entry name" value="HTH_LA"/>
    <property type="match status" value="1"/>
</dbReference>
<evidence type="ECO:0000313" key="6">
    <source>
        <dbReference type="Proteomes" id="UP001152562"/>
    </source>
</evidence>
<dbReference type="InterPro" id="IPR036390">
    <property type="entry name" value="WH_DNA-bd_sf"/>
</dbReference>
<feature type="compositionally biased region" description="Low complexity" evidence="3">
    <location>
        <begin position="324"/>
        <end position="343"/>
    </location>
</feature>
<dbReference type="GO" id="GO:0010494">
    <property type="term" value="C:cytoplasmic stress granule"/>
    <property type="evidence" value="ECO:0007669"/>
    <property type="project" value="TreeGrafter"/>
</dbReference>
<dbReference type="GO" id="GO:0005829">
    <property type="term" value="C:cytosol"/>
    <property type="evidence" value="ECO:0007669"/>
    <property type="project" value="TreeGrafter"/>
</dbReference>
<dbReference type="InterPro" id="IPR006607">
    <property type="entry name" value="DM15"/>
</dbReference>
<feature type="region of interest" description="Disordered" evidence="3">
    <location>
        <begin position="269"/>
        <end position="409"/>
    </location>
</feature>
<accession>A0A9P0TPY3</accession>
<feature type="compositionally biased region" description="Low complexity" evidence="3">
    <location>
        <begin position="1225"/>
        <end position="1240"/>
    </location>
</feature>
<dbReference type="GO" id="GO:0048255">
    <property type="term" value="P:mRNA stabilization"/>
    <property type="evidence" value="ECO:0007669"/>
    <property type="project" value="InterPro"/>
</dbReference>
<evidence type="ECO:0000256" key="1">
    <source>
        <dbReference type="ARBA" id="ARBA00022884"/>
    </source>
</evidence>
<dbReference type="PANTHER" id="PTHR22792">
    <property type="entry name" value="LUPUS LA PROTEIN-RELATED"/>
    <property type="match status" value="1"/>
</dbReference>
<feature type="region of interest" description="Disordered" evidence="3">
    <location>
        <begin position="1136"/>
        <end position="1202"/>
    </location>
</feature>
<feature type="region of interest" description="Disordered" evidence="3">
    <location>
        <begin position="1"/>
        <end position="29"/>
    </location>
</feature>
<feature type="region of interest" description="Disordered" evidence="3">
    <location>
        <begin position="1413"/>
        <end position="1471"/>
    </location>
</feature>
<keyword evidence="6" id="KW-1185">Reference proteome</keyword>
<keyword evidence="1 2" id="KW-0694">RNA-binding</keyword>
<dbReference type="EMBL" id="CALOZG010000029">
    <property type="protein sequence ID" value="CAH4033155.1"/>
    <property type="molecule type" value="Genomic_DNA"/>
</dbReference>
<dbReference type="SMART" id="SM00715">
    <property type="entry name" value="LA"/>
    <property type="match status" value="1"/>
</dbReference>
<feature type="compositionally biased region" description="Acidic residues" evidence="3">
    <location>
        <begin position="863"/>
        <end position="873"/>
    </location>
</feature>
<sequence length="1508" mass="168008">MENRNLQINLEDNNPTTSQEIQTTQDNDDSSIVSNELVTNTIDFTSTETEQTMSHTLPNHNVEILPISKQPTTSIPLLIFSRPTSVVMQNPVAPSFNSSIKNKTIIKSETIPNQPQTLFLLTLAKLNESSISLAFANNKKISELLSNTLKKEYTCNLPELSPPDSITSAPPSYSFVLRQMNARRRPRLMGTFIPSPSFVTHPPPPNYAAAFDIYLGSTLPTPTTRVYHFGFTSMPVICTECGYTGMTMVSVEGSGPSYASVLNFGGAESNKENIESTEVVETPPRHEDEGEEGFVPVVSHTRRPGKSRRERERRAAPRAHNKASQSHSEPQPTPEQQQQSTDPQPKKFVEAPIPKVNPWQVRGGSTGVPPPAPPAHDTEKRSPLLPQHQQQPRPAPVPVVAPVPEPPPPVVVKPIVVKAVKNVKINQKASDFTDIGDWPTLGAAVAARCHSTPPPHDDPAHHNGNADQERNPPEEPPKPEKLEQQNHTDKHAHSEKNKNTGGRGGNKSGKHKWVPLDIDVKAARPGKHGGQHNARQDNDTVSLNGEDRQRGATRGRGAVRGARGIRRPGPRPASVHSHPHPLYHHPDYPHHDLAQLRVAQSAMPQGLVLHYGIGALGPPGALTPGAIAPGGLTPGALTPAMAPPLAQAYYFGAAAANTAAFGIGLDQVTLKDLIKKQIEYYFSPDNLARDFFLRRKMSSDGTIPVTLIASFHRVRALTADVQLVLDAIRDSDKLELIQGFKVRTAIEPMKWVLADIALGANGEEKTEKTENTDKSQKTETIDKTDTEKQPKDKGEKTGTDKESSDKETVDVKDKPEEDFRGERIEDPPRIDSEDVVLKTISESARQSANETNEIKDEVKEASEENNDVDEELKAEDAQKESNDDLPLQSDGSEKPGEKRRKKQMVGIFPLATMGGPLVAPVSSLLRCVPPPPLPRMFRSSRGPGSISPLARDNLNPDVPEFVPQAVRQQEPIEKEATEQLSSPNNEIADPNVWTEVKRRTKAGSRERGNAREEPEEPREELHFQLDEELDLPPPRHNTFTDAWSDDESESEFTDGDIGRLLIVTQTTTRAPKHDGYDRQGDWSTRTKITQDLEQVITDGLRRYEEDLWGEFSMCNSGGSQYRTVSLISREQFEATVPAEKHSNPAEPPPPPPHQTQQMESQNEAGKVKRPRRTARFYAASKDPHATDVISSRKHKTRHSLNPPVEHHIGWVMDIREHRRHHRDSGSSLGTSPTLGSSCGSAPQSLPAFHHPSHGLLRENHFTQQAYHKYHSRCLKERKKLGIGQSQEMNTLFRFWSFFLRDHFNRTMYNEFRALANEDAVAGFRYGLECLFRFYSYGLERKFRPELYQDFQTETMQDYENGGQLYGLEKFWAFLKYYKHAAALQVEPKLKGYLANFNTIEDFRVLEPQLNELLGAQGPNAPGRGPHARPYDRHRSVSESDRPHHQHHRNYFKAPNTSGNNERGRAGSCGAQSVVAINRTRRSTKIKTGSRNEAAGRGAYAVMRTDERT</sequence>
<feature type="compositionally biased region" description="Basic and acidic residues" evidence="3">
    <location>
        <begin position="467"/>
        <end position="498"/>
    </location>
</feature>
<feature type="region of interest" description="Disordered" evidence="3">
    <location>
        <begin position="1218"/>
        <end position="1243"/>
    </location>
</feature>
<feature type="compositionally biased region" description="Basic and acidic residues" evidence="3">
    <location>
        <begin position="763"/>
        <end position="836"/>
    </location>
</feature>
<comment type="caution">
    <text evidence="5">The sequence shown here is derived from an EMBL/GenBank/DDBJ whole genome shotgun (WGS) entry which is preliminary data.</text>
</comment>
<feature type="compositionally biased region" description="Pro residues" evidence="3">
    <location>
        <begin position="393"/>
        <end position="409"/>
    </location>
</feature>
<evidence type="ECO:0000256" key="2">
    <source>
        <dbReference type="PROSITE-ProRule" id="PRU00332"/>
    </source>
</evidence>
<evidence type="ECO:0000259" key="4">
    <source>
        <dbReference type="PROSITE" id="PS50961"/>
    </source>
</evidence>
<feature type="compositionally biased region" description="Polar residues" evidence="3">
    <location>
        <begin position="1154"/>
        <end position="1163"/>
    </location>
</feature>
<name>A0A9P0TPY3_PIEBR</name>
<feature type="compositionally biased region" description="Polar residues" evidence="3">
    <location>
        <begin position="840"/>
        <end position="851"/>
    </location>
</feature>
<feature type="region of interest" description="Disordered" evidence="3">
    <location>
        <begin position="975"/>
        <end position="1052"/>
    </location>
</feature>
<proteinExistence type="predicted"/>
<protein>
    <recommendedName>
        <fullName evidence="4">HTH La-type RNA-binding domain-containing protein</fullName>
    </recommendedName>
</protein>
<dbReference type="SMART" id="SM00684">
    <property type="entry name" value="DM15"/>
    <property type="match status" value="3"/>
</dbReference>
<dbReference type="Pfam" id="PF21071">
    <property type="entry name" value="LARP1_HEAT"/>
    <property type="match status" value="1"/>
</dbReference>
<feature type="region of interest" description="Disordered" evidence="3">
    <location>
        <begin position="446"/>
        <end position="588"/>
    </location>
</feature>
<dbReference type="PANTHER" id="PTHR22792:SF132">
    <property type="entry name" value="LA-RELATED PROTEIN 1"/>
    <property type="match status" value="1"/>
</dbReference>